<reference evidence="1 2" key="1">
    <citation type="submission" date="2020-03" db="EMBL/GenBank/DDBJ databases">
        <title>Draft genome sequence of environmentally isolated cultures.</title>
        <authorList>
            <person name="Wilson H.S."/>
            <person name="De Leon M.E."/>
        </authorList>
    </citation>
    <scope>NUCLEOTIDE SEQUENCE [LARGE SCALE GENOMIC DNA]</scope>
    <source>
        <strain evidence="1 2">HSC-31F16</strain>
    </source>
</reference>
<evidence type="ECO:0000313" key="1">
    <source>
        <dbReference type="EMBL" id="NHR04409.1"/>
    </source>
</evidence>
<keyword evidence="2" id="KW-1185">Reference proteome</keyword>
<protein>
    <submittedName>
        <fullName evidence="1">Uncharacterized protein</fullName>
    </submittedName>
</protein>
<accession>A0ABX0L4K8</accession>
<dbReference type="EMBL" id="JAAOMA010000004">
    <property type="protein sequence ID" value="NHR04409.1"/>
    <property type="molecule type" value="Genomic_DNA"/>
</dbReference>
<organism evidence="1 2">
    <name type="scientific">Chromobacterium fluminis</name>
    <dbReference type="NCBI Taxonomy" id="3044269"/>
    <lineage>
        <taxon>Bacteria</taxon>
        <taxon>Pseudomonadati</taxon>
        <taxon>Pseudomonadota</taxon>
        <taxon>Betaproteobacteria</taxon>
        <taxon>Neisseriales</taxon>
        <taxon>Chromobacteriaceae</taxon>
        <taxon>Chromobacterium</taxon>
    </lineage>
</organism>
<gene>
    <name evidence="1" type="ORF">HA052_04290</name>
</gene>
<sequence length="64" mass="7123">MIISELSAQIERKMKKSDSLWKSAKRLAMAGEGRHAVSVTRAAKRLDDEVAELRLKLAASVKQD</sequence>
<proteinExistence type="predicted"/>
<name>A0ABX0L4K8_9NEIS</name>
<comment type="caution">
    <text evidence="1">The sequence shown here is derived from an EMBL/GenBank/DDBJ whole genome shotgun (WGS) entry which is preliminary data.</text>
</comment>
<dbReference type="RefSeq" id="WP_166450926.1">
    <property type="nucleotide sequence ID" value="NZ_JAAOMA010000004.1"/>
</dbReference>
<dbReference type="Proteomes" id="UP001515641">
    <property type="component" value="Unassembled WGS sequence"/>
</dbReference>
<evidence type="ECO:0000313" key="2">
    <source>
        <dbReference type="Proteomes" id="UP001515641"/>
    </source>
</evidence>